<feature type="region of interest" description="Disordered" evidence="12">
    <location>
        <begin position="291"/>
        <end position="346"/>
    </location>
</feature>
<dbReference type="GO" id="GO:0061055">
    <property type="term" value="P:myotome development"/>
    <property type="evidence" value="ECO:0007669"/>
    <property type="project" value="Ensembl"/>
</dbReference>
<dbReference type="GO" id="GO:0072107">
    <property type="term" value="P:positive regulation of ureteric bud formation"/>
    <property type="evidence" value="ECO:0007669"/>
    <property type="project" value="Ensembl"/>
</dbReference>
<keyword evidence="7 10" id="KW-0371">Homeobox</keyword>
<feature type="compositionally biased region" description="Low complexity" evidence="12">
    <location>
        <begin position="35"/>
        <end position="58"/>
    </location>
</feature>
<dbReference type="GO" id="GO:0030910">
    <property type="term" value="P:olfactory placode formation"/>
    <property type="evidence" value="ECO:0007669"/>
    <property type="project" value="Ensembl"/>
</dbReference>
<feature type="compositionally biased region" description="Basic and acidic residues" evidence="12">
    <location>
        <begin position="320"/>
        <end position="329"/>
    </location>
</feature>
<evidence type="ECO:0000256" key="3">
    <source>
        <dbReference type="ARBA" id="ARBA00008161"/>
    </source>
</evidence>
<dbReference type="CDD" id="cd00086">
    <property type="entry name" value="homeodomain"/>
    <property type="match status" value="1"/>
</dbReference>
<evidence type="ECO:0000256" key="4">
    <source>
        <dbReference type="ARBA" id="ARBA00022473"/>
    </source>
</evidence>
<dbReference type="InterPro" id="IPR001356">
    <property type="entry name" value="HD"/>
</dbReference>
<dbReference type="Pfam" id="PF16878">
    <property type="entry name" value="SIX1_SD"/>
    <property type="match status" value="1"/>
</dbReference>
<dbReference type="OrthoDB" id="3501850at2759"/>
<feature type="compositionally biased region" description="Low complexity" evidence="12">
    <location>
        <begin position="453"/>
        <end position="467"/>
    </location>
</feature>
<evidence type="ECO:0000256" key="1">
    <source>
        <dbReference type="ARBA" id="ARBA00004123"/>
    </source>
</evidence>
<keyword evidence="4" id="KW-0217">Developmental protein</keyword>
<dbReference type="GO" id="GO:0048699">
    <property type="term" value="P:generation of neurons"/>
    <property type="evidence" value="ECO:0007669"/>
    <property type="project" value="Ensembl"/>
</dbReference>
<evidence type="ECO:0000256" key="10">
    <source>
        <dbReference type="PROSITE-ProRule" id="PRU00108"/>
    </source>
</evidence>
<feature type="region of interest" description="Disordered" evidence="12">
    <location>
        <begin position="453"/>
        <end position="475"/>
    </location>
</feature>
<dbReference type="SUPFAM" id="SSF46689">
    <property type="entry name" value="Homeodomain-like"/>
    <property type="match status" value="1"/>
</dbReference>
<dbReference type="PROSITE" id="PS00027">
    <property type="entry name" value="HOMEOBOX_1"/>
    <property type="match status" value="1"/>
</dbReference>
<feature type="domain" description="Homeobox" evidence="13">
    <location>
        <begin position="251"/>
        <end position="302"/>
    </location>
</feature>
<dbReference type="InterPro" id="IPR009057">
    <property type="entry name" value="Homeodomain-like_sf"/>
</dbReference>
<dbReference type="GeneID" id="113435079"/>
<protein>
    <submittedName>
        <fullName evidence="14">SIX homeobox 4</fullName>
    </submittedName>
</protein>
<dbReference type="GO" id="GO:0000978">
    <property type="term" value="F:RNA polymerase II cis-regulatory region sequence-specific DNA binding"/>
    <property type="evidence" value="ECO:0007669"/>
    <property type="project" value="Ensembl"/>
</dbReference>
<feature type="DNA-binding region" description="Homeobox" evidence="10">
    <location>
        <begin position="253"/>
        <end position="303"/>
    </location>
</feature>
<dbReference type="InterPro" id="IPR017970">
    <property type="entry name" value="Homeobox_CS"/>
</dbReference>
<feature type="region of interest" description="Disordered" evidence="12">
    <location>
        <begin position="100"/>
        <end position="124"/>
    </location>
</feature>
<feature type="compositionally biased region" description="Basic and acidic residues" evidence="12">
    <location>
        <begin position="299"/>
        <end position="311"/>
    </location>
</feature>
<dbReference type="GO" id="GO:0032880">
    <property type="term" value="P:regulation of protein localization"/>
    <property type="evidence" value="ECO:0007669"/>
    <property type="project" value="Ensembl"/>
</dbReference>
<accession>A0A670XPM8</accession>
<reference evidence="14" key="1">
    <citation type="submission" date="2025-08" db="UniProtKB">
        <authorList>
            <consortium name="Ensembl"/>
        </authorList>
    </citation>
    <scope>IDENTIFICATION</scope>
</reference>
<feature type="compositionally biased region" description="Polar residues" evidence="12">
    <location>
        <begin position="332"/>
        <end position="345"/>
    </location>
</feature>
<organism evidence="14 15">
    <name type="scientific">Pseudonaja textilis</name>
    <name type="common">Eastern brown snake</name>
    <dbReference type="NCBI Taxonomy" id="8673"/>
    <lineage>
        <taxon>Eukaryota</taxon>
        <taxon>Metazoa</taxon>
        <taxon>Chordata</taxon>
        <taxon>Craniata</taxon>
        <taxon>Vertebrata</taxon>
        <taxon>Euteleostomi</taxon>
        <taxon>Lepidosauria</taxon>
        <taxon>Squamata</taxon>
        <taxon>Bifurcata</taxon>
        <taxon>Unidentata</taxon>
        <taxon>Episquamata</taxon>
        <taxon>Toxicofera</taxon>
        <taxon>Serpentes</taxon>
        <taxon>Colubroidea</taxon>
        <taxon>Elapidae</taxon>
        <taxon>Hydrophiinae</taxon>
        <taxon>Pseudonaja</taxon>
    </lineage>
</organism>
<dbReference type="RefSeq" id="XP_026554432.1">
    <property type="nucleotide sequence ID" value="XM_026698647.1"/>
</dbReference>
<dbReference type="Proteomes" id="UP000472273">
    <property type="component" value="Unplaced"/>
</dbReference>
<evidence type="ECO:0000256" key="2">
    <source>
        <dbReference type="ARBA" id="ARBA00004496"/>
    </source>
</evidence>
<dbReference type="GO" id="GO:0005634">
    <property type="term" value="C:nucleus"/>
    <property type="evidence" value="ECO:0007669"/>
    <property type="project" value="UniProtKB-SubCell"/>
</dbReference>
<keyword evidence="6 10" id="KW-0238">DNA-binding</keyword>
<dbReference type="GO" id="GO:0034504">
    <property type="term" value="P:protein localization to nucleus"/>
    <property type="evidence" value="ECO:0007669"/>
    <property type="project" value="Ensembl"/>
</dbReference>
<dbReference type="GO" id="GO:0043524">
    <property type="term" value="P:negative regulation of neuron apoptotic process"/>
    <property type="evidence" value="ECO:0007669"/>
    <property type="project" value="Ensembl"/>
</dbReference>
<dbReference type="FunFam" id="1.10.10.60:FF:000085">
    <property type="entry name" value="SIX homeobox 5"/>
    <property type="match status" value="1"/>
</dbReference>
<dbReference type="Pfam" id="PF00046">
    <property type="entry name" value="Homeodomain"/>
    <property type="match status" value="1"/>
</dbReference>
<dbReference type="Gene3D" id="1.10.10.60">
    <property type="entry name" value="Homeodomain-like"/>
    <property type="match status" value="1"/>
</dbReference>
<dbReference type="AlphaFoldDB" id="A0A670XPM8"/>
<dbReference type="GO" id="GO:0090190">
    <property type="term" value="P:positive regulation of branching involved in ureteric bud morphogenesis"/>
    <property type="evidence" value="ECO:0007669"/>
    <property type="project" value="Ensembl"/>
</dbReference>
<evidence type="ECO:0000313" key="15">
    <source>
        <dbReference type="Proteomes" id="UP000472273"/>
    </source>
</evidence>
<evidence type="ECO:0000256" key="12">
    <source>
        <dbReference type="SAM" id="MobiDB-lite"/>
    </source>
</evidence>
<dbReference type="GO" id="GO:0061197">
    <property type="term" value="P:fungiform papilla morphogenesis"/>
    <property type="evidence" value="ECO:0007669"/>
    <property type="project" value="Ensembl"/>
</dbReference>
<dbReference type="GO" id="GO:0051451">
    <property type="term" value="P:myoblast migration"/>
    <property type="evidence" value="ECO:0007669"/>
    <property type="project" value="Ensembl"/>
</dbReference>
<dbReference type="OMA" id="MCGEMEA"/>
<evidence type="ECO:0000256" key="6">
    <source>
        <dbReference type="ARBA" id="ARBA00023125"/>
    </source>
</evidence>
<comment type="subcellular location">
    <subcellularLocation>
        <location evidence="2">Cytoplasm</location>
    </subcellularLocation>
    <subcellularLocation>
        <location evidence="1 10 11">Nucleus</location>
    </subcellularLocation>
</comment>
<keyword evidence="5" id="KW-0805">Transcription regulation</keyword>
<dbReference type="PANTHER" id="PTHR10390">
    <property type="entry name" value="HOMEOBOX PROTEIN SIX"/>
    <property type="match status" value="1"/>
</dbReference>
<keyword evidence="15" id="KW-1185">Reference proteome</keyword>
<dbReference type="GO" id="GO:0048701">
    <property type="term" value="P:embryonic cranial skeleton morphogenesis"/>
    <property type="evidence" value="ECO:0007669"/>
    <property type="project" value="Ensembl"/>
</dbReference>
<dbReference type="GO" id="GO:1902725">
    <property type="term" value="P:negative regulation of satellite cell differentiation"/>
    <property type="evidence" value="ECO:0007669"/>
    <property type="project" value="Ensembl"/>
</dbReference>
<dbReference type="KEGG" id="ptex:113435079"/>
<dbReference type="GO" id="GO:0050678">
    <property type="term" value="P:regulation of epithelial cell proliferation"/>
    <property type="evidence" value="ECO:0007669"/>
    <property type="project" value="Ensembl"/>
</dbReference>
<dbReference type="GO" id="GO:0048538">
    <property type="term" value="P:thymus development"/>
    <property type="evidence" value="ECO:0007669"/>
    <property type="project" value="Ensembl"/>
</dbReference>
<dbReference type="GO" id="GO:0001228">
    <property type="term" value="F:DNA-binding transcription activator activity, RNA polymerase II-specific"/>
    <property type="evidence" value="ECO:0007669"/>
    <property type="project" value="Ensembl"/>
</dbReference>
<dbReference type="GO" id="GO:0061551">
    <property type="term" value="P:trigeminal ganglion development"/>
    <property type="evidence" value="ECO:0007669"/>
    <property type="project" value="Ensembl"/>
</dbReference>
<comment type="similarity">
    <text evidence="3">Belongs to the SIX/Sine oculis homeobox family.</text>
</comment>
<dbReference type="InterPro" id="IPR031701">
    <property type="entry name" value="SIX1_SD"/>
</dbReference>
<evidence type="ECO:0000313" key="14">
    <source>
        <dbReference type="Ensembl" id="ENSPTXP00000000388.1"/>
    </source>
</evidence>
<dbReference type="GeneTree" id="ENSGT00940000160820"/>
<dbReference type="CTD" id="51804"/>
<feature type="compositionally biased region" description="Low complexity" evidence="12">
    <location>
        <begin position="103"/>
        <end position="123"/>
    </location>
</feature>
<evidence type="ECO:0000256" key="8">
    <source>
        <dbReference type="ARBA" id="ARBA00023163"/>
    </source>
</evidence>
<reference evidence="14" key="2">
    <citation type="submission" date="2025-09" db="UniProtKB">
        <authorList>
            <consortium name="Ensembl"/>
        </authorList>
    </citation>
    <scope>IDENTIFICATION</scope>
</reference>
<name>A0A670XPM8_PSETE</name>
<dbReference type="GO" id="GO:0005737">
    <property type="term" value="C:cytoplasm"/>
    <property type="evidence" value="ECO:0007669"/>
    <property type="project" value="UniProtKB-SubCell"/>
</dbReference>
<gene>
    <name evidence="14" type="primary">SIX4</name>
</gene>
<evidence type="ECO:0000256" key="11">
    <source>
        <dbReference type="RuleBase" id="RU000682"/>
    </source>
</evidence>
<dbReference type="SMART" id="SM00389">
    <property type="entry name" value="HOX"/>
    <property type="match status" value="1"/>
</dbReference>
<dbReference type="GO" id="GO:0008584">
    <property type="term" value="P:male gonad development"/>
    <property type="evidence" value="ECO:0007669"/>
    <property type="project" value="Ensembl"/>
</dbReference>
<dbReference type="GO" id="GO:0030238">
    <property type="term" value="P:male sex determination"/>
    <property type="evidence" value="ECO:0007669"/>
    <property type="project" value="Ensembl"/>
</dbReference>
<evidence type="ECO:0000259" key="13">
    <source>
        <dbReference type="PROSITE" id="PS50071"/>
    </source>
</evidence>
<dbReference type="GO" id="GO:0072075">
    <property type="term" value="P:metanephric mesenchyme development"/>
    <property type="evidence" value="ECO:0007669"/>
    <property type="project" value="Ensembl"/>
</dbReference>
<feature type="region of interest" description="Disordered" evidence="12">
    <location>
        <begin position="30"/>
        <end position="79"/>
    </location>
</feature>
<dbReference type="GO" id="GO:0045214">
    <property type="term" value="P:sarcomere organization"/>
    <property type="evidence" value="ECO:0007669"/>
    <property type="project" value="Ensembl"/>
</dbReference>
<dbReference type="Ensembl" id="ENSPTXT00000000402.1">
    <property type="protein sequence ID" value="ENSPTXP00000000388.1"/>
    <property type="gene ID" value="ENSPTXG00000000355.1"/>
</dbReference>
<proteinExistence type="inferred from homology"/>
<dbReference type="GO" id="GO:0072095">
    <property type="term" value="P:regulation of branch elongation involved in ureteric bud branching"/>
    <property type="evidence" value="ECO:0007669"/>
    <property type="project" value="Ensembl"/>
</dbReference>
<evidence type="ECO:0000256" key="5">
    <source>
        <dbReference type="ARBA" id="ARBA00023015"/>
    </source>
</evidence>
<dbReference type="GO" id="GO:0008582">
    <property type="term" value="P:regulation of synaptic assembly at neuromuscular junction"/>
    <property type="evidence" value="ECO:0007669"/>
    <property type="project" value="Ensembl"/>
</dbReference>
<keyword evidence="8" id="KW-0804">Transcription</keyword>
<dbReference type="GO" id="GO:0005667">
    <property type="term" value="C:transcription regulator complex"/>
    <property type="evidence" value="ECO:0007669"/>
    <property type="project" value="TreeGrafter"/>
</dbReference>
<dbReference type="PROSITE" id="PS50071">
    <property type="entry name" value="HOMEOBOX_2"/>
    <property type="match status" value="1"/>
</dbReference>
<dbReference type="GO" id="GO:0042472">
    <property type="term" value="P:inner ear morphogenesis"/>
    <property type="evidence" value="ECO:0007669"/>
    <property type="project" value="Ensembl"/>
</dbReference>
<dbReference type="GO" id="GO:0098528">
    <property type="term" value="P:skeletal muscle fiber differentiation"/>
    <property type="evidence" value="ECO:0007669"/>
    <property type="project" value="Ensembl"/>
</dbReference>
<evidence type="ECO:0000256" key="7">
    <source>
        <dbReference type="ARBA" id="ARBA00023155"/>
    </source>
</evidence>
<sequence>MSSVSPTTAIPSVVATIKQENVLEMFCGGTTEKVTSGGSAPTSAPPSRLAAAVAAAPFARKEKAREEEDEEEEEAAAAAAAAGRVAGQVLLHSELLVRNPAGSPLSSPSPRSSSSSSSSSSSPQALLAFSPDHVACVCEALQQGGNLDRLARFLWSLPQSDLLRGNESLLKARALVAFHQGLYAELYGILESHSFDAANHPLLQELWYKARYTEAERARGRPLGAVDKYRLRRKFPLPRTIWDGEETVYCFKEKSRNALKELYKQNRYPSPAEKRNLAKITGLSLTQVSNWFKNRRQRDRNPAEPQSKSESDGNPSTEDESSKGQEDLSPRSLASTSDGGTSLSLPSPMEQVYMQQLGNSKISLSSSGVLLNGNLMPPNPSVFLNGTSFIQGPNGLLLNGLGVGSSQAVSSSPLKTSPHALSNGVSMGDMLVPSSEDVKDFKLLQTSLSNSIAPSTPTTTYSPNSGPVSFPGLTPSMEVKREESEEAIASQDSGSVVTFTTPIQINQYGVVQIPNSTNSGQLLNGGLSFSPMQLPSVSAATSRGSLSINQGTSSNGTFTTDSTTAAAQQGKVFFSSLAPSTVVYTIPNTSQAVEPVKQEGLETSLVFSQVMPLGQNAQLHANLPSDNLPNGVMQPGGASSSLVNVTISHNFSLGPPSLLNAEELNSAISESPPMQPPTTSGPTVVSISNANYAALQNCSLISSHDLVSISPVQPALTGIGGVASNDIGSHSSLQGHPHFTREQRLILQSIPTLKENFLSDSENRSGSSSMMLDSKTKYVTSNIVDAICEELGTDKKQLAKLQTVQMEEDMQDL</sequence>
<dbReference type="GO" id="GO:0045892">
    <property type="term" value="P:negative regulation of DNA-templated transcription"/>
    <property type="evidence" value="ECO:0007669"/>
    <property type="project" value="Ensembl"/>
</dbReference>
<evidence type="ECO:0000256" key="9">
    <source>
        <dbReference type="ARBA" id="ARBA00023242"/>
    </source>
</evidence>
<dbReference type="PANTHER" id="PTHR10390:SF44">
    <property type="entry name" value="SIX HOMEOBOX 4"/>
    <property type="match status" value="1"/>
</dbReference>
<keyword evidence="9 10" id="KW-0539">Nucleus</keyword>
<dbReference type="GO" id="GO:0060037">
    <property type="term" value="P:pharyngeal system development"/>
    <property type="evidence" value="ECO:0007669"/>
    <property type="project" value="Ensembl"/>
</dbReference>